<proteinExistence type="predicted"/>
<reference evidence="2" key="1">
    <citation type="journal article" date="2019" name="Int. J. Syst. Evol. Microbiol.">
        <title>The Global Catalogue of Microorganisms (GCM) 10K type strain sequencing project: providing services to taxonomists for standard genome sequencing and annotation.</title>
        <authorList>
            <consortium name="The Broad Institute Genomics Platform"/>
            <consortium name="The Broad Institute Genome Sequencing Center for Infectious Disease"/>
            <person name="Wu L."/>
            <person name="Ma J."/>
        </authorList>
    </citation>
    <scope>NUCLEOTIDE SEQUENCE [LARGE SCALE GENOMIC DNA]</scope>
    <source>
        <strain evidence="2">CGMCC 1.15342</strain>
    </source>
</reference>
<dbReference type="EMBL" id="BMIK01000016">
    <property type="protein sequence ID" value="GGC40922.1"/>
    <property type="molecule type" value="Genomic_DNA"/>
</dbReference>
<organism evidence="1 2">
    <name type="scientific">Parapedobacter defluvii</name>
    <dbReference type="NCBI Taxonomy" id="2045106"/>
    <lineage>
        <taxon>Bacteria</taxon>
        <taxon>Pseudomonadati</taxon>
        <taxon>Bacteroidota</taxon>
        <taxon>Sphingobacteriia</taxon>
        <taxon>Sphingobacteriales</taxon>
        <taxon>Sphingobacteriaceae</taxon>
        <taxon>Parapedobacter</taxon>
    </lineage>
</organism>
<comment type="caution">
    <text evidence="1">The sequence shown here is derived from an EMBL/GenBank/DDBJ whole genome shotgun (WGS) entry which is preliminary data.</text>
</comment>
<evidence type="ECO:0008006" key="3">
    <source>
        <dbReference type="Google" id="ProtNLM"/>
    </source>
</evidence>
<keyword evidence="2" id="KW-1185">Reference proteome</keyword>
<gene>
    <name evidence="1" type="ORF">GCM10011386_36180</name>
</gene>
<dbReference type="RefSeq" id="WP_188752876.1">
    <property type="nucleotide sequence ID" value="NZ_BMIK01000016.1"/>
</dbReference>
<accession>A0ABQ1MJP0</accession>
<evidence type="ECO:0000313" key="2">
    <source>
        <dbReference type="Proteomes" id="UP000597338"/>
    </source>
</evidence>
<name>A0ABQ1MJP0_9SPHI</name>
<dbReference type="PROSITE" id="PS51257">
    <property type="entry name" value="PROKAR_LIPOPROTEIN"/>
    <property type="match status" value="1"/>
</dbReference>
<protein>
    <recommendedName>
        <fullName evidence="3">Lipoprotein</fullName>
    </recommendedName>
</protein>
<evidence type="ECO:0000313" key="1">
    <source>
        <dbReference type="EMBL" id="GGC40922.1"/>
    </source>
</evidence>
<dbReference type="Proteomes" id="UP000597338">
    <property type="component" value="Unassembled WGS sequence"/>
</dbReference>
<sequence length="190" mass="21584">MVPVYYRFLSLLLAGFLWAACGHEKSISDRVALGEIAHYIESNPVYETAEMGYGELKFSQRSDADLLTAYERLEKSGYVTLERLKERKKFLSKDSTFVYLVKLTDKAIPFVLEKTDKKVTVKTFEYALDEDGGVLIEQTGKNRAKATVTLRKAETDFADFAKKDPDNNASFTKKTYSLRFNGDAGWEVTK</sequence>